<dbReference type="Gene3D" id="3.40.50.300">
    <property type="entry name" value="P-loop containing nucleotide triphosphate hydrolases"/>
    <property type="match status" value="1"/>
</dbReference>
<feature type="domain" description="AAA+ ATPase" evidence="4">
    <location>
        <begin position="158"/>
        <end position="294"/>
    </location>
</feature>
<evidence type="ECO:0000256" key="3">
    <source>
        <dbReference type="ARBA" id="ARBA00023054"/>
    </source>
</evidence>
<dbReference type="Pfam" id="PF00004">
    <property type="entry name" value="AAA"/>
    <property type="match status" value="1"/>
</dbReference>
<dbReference type="AlphaFoldDB" id="A0A553NNA5"/>
<dbReference type="InterPro" id="IPR027417">
    <property type="entry name" value="P-loop_NTPase"/>
</dbReference>
<reference evidence="5 6" key="1">
    <citation type="journal article" date="2018" name="Nat. Ecol. Evol.">
        <title>Genomic signatures of mitonuclear coevolution across populations of Tigriopus californicus.</title>
        <authorList>
            <person name="Barreto F.S."/>
            <person name="Watson E.T."/>
            <person name="Lima T.G."/>
            <person name="Willett C.S."/>
            <person name="Edmands S."/>
            <person name="Li W."/>
            <person name="Burton R.S."/>
        </authorList>
    </citation>
    <scope>NUCLEOTIDE SEQUENCE [LARGE SCALE GENOMIC DNA]</scope>
    <source>
        <strain evidence="5 6">San Diego</strain>
    </source>
</reference>
<keyword evidence="6" id="KW-1185">Reference proteome</keyword>
<keyword evidence="3" id="KW-0175">Coiled coil</keyword>
<dbReference type="EMBL" id="VCGU01000011">
    <property type="protein sequence ID" value="TRY66931.1"/>
    <property type="molecule type" value="Genomic_DNA"/>
</dbReference>
<accession>A0A553NNA5</accession>
<evidence type="ECO:0000313" key="6">
    <source>
        <dbReference type="Proteomes" id="UP000318571"/>
    </source>
</evidence>
<dbReference type="PANTHER" id="PTHR23074">
    <property type="entry name" value="AAA DOMAIN-CONTAINING"/>
    <property type="match status" value="1"/>
</dbReference>
<dbReference type="InterPro" id="IPR050304">
    <property type="entry name" value="MT-severing_AAA_ATPase"/>
</dbReference>
<dbReference type="Proteomes" id="UP000318571">
    <property type="component" value="Chromosome 4"/>
</dbReference>
<dbReference type="InterPro" id="IPR003959">
    <property type="entry name" value="ATPase_AAA_core"/>
</dbReference>
<evidence type="ECO:0000256" key="2">
    <source>
        <dbReference type="ARBA" id="ARBA00022840"/>
    </source>
</evidence>
<dbReference type="Gene3D" id="1.10.8.60">
    <property type="match status" value="1"/>
</dbReference>
<dbReference type="InterPro" id="IPR003593">
    <property type="entry name" value="AAA+_ATPase"/>
</dbReference>
<dbReference type="SMART" id="SM00382">
    <property type="entry name" value="AAA"/>
    <property type="match status" value="1"/>
</dbReference>
<protein>
    <recommendedName>
        <fullName evidence="4">AAA+ ATPase domain-containing protein</fullName>
    </recommendedName>
</protein>
<comment type="caution">
    <text evidence="5">The sequence shown here is derived from an EMBL/GenBank/DDBJ whole genome shotgun (WGS) entry which is preliminary data.</text>
</comment>
<gene>
    <name evidence="5" type="ORF">TCAL_08033</name>
</gene>
<evidence type="ECO:0000313" key="5">
    <source>
        <dbReference type="EMBL" id="TRY66931.1"/>
    </source>
</evidence>
<dbReference type="SUPFAM" id="SSF52540">
    <property type="entry name" value="P-loop containing nucleoside triphosphate hydrolases"/>
    <property type="match status" value="1"/>
</dbReference>
<dbReference type="GO" id="GO:0016887">
    <property type="term" value="F:ATP hydrolysis activity"/>
    <property type="evidence" value="ECO:0007669"/>
    <property type="project" value="InterPro"/>
</dbReference>
<organism evidence="5 6">
    <name type="scientific">Tigriopus californicus</name>
    <name type="common">Marine copepod</name>
    <dbReference type="NCBI Taxonomy" id="6832"/>
    <lineage>
        <taxon>Eukaryota</taxon>
        <taxon>Metazoa</taxon>
        <taxon>Ecdysozoa</taxon>
        <taxon>Arthropoda</taxon>
        <taxon>Crustacea</taxon>
        <taxon>Multicrustacea</taxon>
        <taxon>Hexanauplia</taxon>
        <taxon>Copepoda</taxon>
        <taxon>Harpacticoida</taxon>
        <taxon>Harpacticidae</taxon>
        <taxon>Tigriopus</taxon>
    </lineage>
</organism>
<dbReference type="OMA" id="IMCANID"/>
<dbReference type="PANTHER" id="PTHR23074:SF83">
    <property type="entry name" value="VACUOLAR PROTEIN SORTING-ASSOCIATED PROTEIN 4A"/>
    <property type="match status" value="1"/>
</dbReference>
<evidence type="ECO:0000256" key="1">
    <source>
        <dbReference type="ARBA" id="ARBA00022741"/>
    </source>
</evidence>
<evidence type="ECO:0000259" key="4">
    <source>
        <dbReference type="SMART" id="SM00382"/>
    </source>
</evidence>
<proteinExistence type="predicted"/>
<dbReference type="STRING" id="6832.A0A553NNA5"/>
<sequence length="390" mass="44735">MEEGLCESAQMMNEELQWNLSEFHPCDNVDLPLIFMEYLGYYHMRFHRRPKFCKKQVNEAVLTKTNPRNRDMNENHLNEHDEWLMTNNLNVPKYLLSNSETKELVGQILKQTVPHSQLQQTDWDHIIGHEEAKLAIEELAILPMEHPQLFSKCGLQYGTKSILLAGPPGTGKTSLVKCLASKAKFHFMSLSSSSLVSKWRGDSEKLISIVFEVARHNAPTIVFLDEAESILGNRLVNGEHEASKRSKSELLVQLDGMNLDPRQVIFIAATNMPWSLDPGFLRRFIRILEVPLPNQSEREQIISRQFHNVTFKVDVSTLLNKTDGFSGADLVHVCDQIKLKLFRQTVERNRGLSGLKGKQPLNLEPILRNVKRSTNSEWNKKFHDWSEGPT</sequence>
<dbReference type="FunFam" id="3.40.50.300:FF:001025">
    <property type="entry name" value="ATPase family, AAA domain-containing 2B"/>
    <property type="match status" value="1"/>
</dbReference>
<name>A0A553NNA5_TIGCA</name>
<keyword evidence="2" id="KW-0067">ATP-binding</keyword>
<dbReference type="GO" id="GO:0005524">
    <property type="term" value="F:ATP binding"/>
    <property type="evidence" value="ECO:0007669"/>
    <property type="project" value="UniProtKB-KW"/>
</dbReference>
<keyword evidence="1" id="KW-0547">Nucleotide-binding</keyword>